<accession>A0A9D1GZ96</accession>
<dbReference type="AlphaFoldDB" id="A0A9D1GZ96"/>
<protein>
    <submittedName>
        <fullName evidence="1">CHAT domain-containing protein</fullName>
    </submittedName>
</protein>
<proteinExistence type="predicted"/>
<organism evidence="1 2">
    <name type="scientific">Candidatus Avipropionibacterium avicola</name>
    <dbReference type="NCBI Taxonomy" id="2840701"/>
    <lineage>
        <taxon>Bacteria</taxon>
        <taxon>Bacillati</taxon>
        <taxon>Actinomycetota</taxon>
        <taxon>Actinomycetes</taxon>
        <taxon>Propionibacteriales</taxon>
        <taxon>Propionibacteriaceae</taxon>
        <taxon>Propionibacteriaceae incertae sedis</taxon>
        <taxon>Candidatus Avipropionibacterium</taxon>
    </lineage>
</organism>
<evidence type="ECO:0000313" key="2">
    <source>
        <dbReference type="Proteomes" id="UP000886842"/>
    </source>
</evidence>
<evidence type="ECO:0000313" key="1">
    <source>
        <dbReference type="EMBL" id="HIT76209.1"/>
    </source>
</evidence>
<dbReference type="EMBL" id="DVLP01000338">
    <property type="protein sequence ID" value="HIT76209.1"/>
    <property type="molecule type" value="Genomic_DNA"/>
</dbReference>
<dbReference type="Proteomes" id="UP000886842">
    <property type="component" value="Unassembled WGS sequence"/>
</dbReference>
<comment type="caution">
    <text evidence="1">The sequence shown here is derived from an EMBL/GenBank/DDBJ whole genome shotgun (WGS) entry which is preliminary data.</text>
</comment>
<name>A0A9D1GZ96_9ACTN</name>
<reference evidence="1" key="2">
    <citation type="journal article" date="2021" name="PeerJ">
        <title>Extensive microbial diversity within the chicken gut microbiome revealed by metagenomics and culture.</title>
        <authorList>
            <person name="Gilroy R."/>
            <person name="Ravi A."/>
            <person name="Getino M."/>
            <person name="Pursley I."/>
            <person name="Horton D.L."/>
            <person name="Alikhan N.F."/>
            <person name="Baker D."/>
            <person name="Gharbi K."/>
            <person name="Hall N."/>
            <person name="Watson M."/>
            <person name="Adriaenssens E.M."/>
            <person name="Foster-Nyarko E."/>
            <person name="Jarju S."/>
            <person name="Secka A."/>
            <person name="Antonio M."/>
            <person name="Oren A."/>
            <person name="Chaudhuri R.R."/>
            <person name="La Ragione R."/>
            <person name="Hildebrand F."/>
            <person name="Pallen M.J."/>
        </authorList>
    </citation>
    <scope>NUCLEOTIDE SEQUENCE</scope>
    <source>
        <strain evidence="1">ChiGjej1B1-24693</strain>
    </source>
</reference>
<gene>
    <name evidence="1" type="ORF">IAA98_11530</name>
</gene>
<sequence>MRPTLLIKFAEASDGFLSWRWSDRLDRVEAAHIGLDVLQAISNGLAAHLPNPLDGEPTADALTRALTSGAFSRPDTTTVICQEIANALIPQPLQEELRSSRERPVVRIQDSPAVARVPWELVLGEWCDVVAMPPATVRERRQRPTGSGVVAVIDPRIPGQTADSALGSVLGRPAADAPLAALLERHGDDLRPQVDSYPDLARRRDLDREWLRHACADAARLLFVGHTSNASDHGIPGENSAIHLCCVDADGTHRPLTAGELVNGAGAGRWQLPARVGLIGCESGGDARDHDQLGLTMACLALGSDLVTATRWVLPTDRALVEAFGDRVDGAPLQELVLAVDAAHAASDPVAELATWRTARAEAWQDGGRPGDHPLLWAGLTTTELTAG</sequence>
<reference evidence="1" key="1">
    <citation type="submission" date="2020-10" db="EMBL/GenBank/DDBJ databases">
        <authorList>
            <person name="Gilroy R."/>
        </authorList>
    </citation>
    <scope>NUCLEOTIDE SEQUENCE</scope>
    <source>
        <strain evidence="1">ChiGjej1B1-24693</strain>
    </source>
</reference>